<keyword evidence="3" id="KW-1185">Reference proteome</keyword>
<sequence>PVKAASVEASQFPLLQPPKPDDSAPEFCLSDDINTCETLWERL</sequence>
<protein>
    <submittedName>
        <fullName evidence="2">Uncharacterized protein</fullName>
    </submittedName>
</protein>
<feature type="region of interest" description="Disordered" evidence="1">
    <location>
        <begin position="1"/>
        <end position="24"/>
    </location>
</feature>
<dbReference type="AlphaFoldDB" id="A0A392VRA7"/>
<evidence type="ECO:0000256" key="1">
    <source>
        <dbReference type="SAM" id="MobiDB-lite"/>
    </source>
</evidence>
<evidence type="ECO:0000313" key="3">
    <source>
        <dbReference type="Proteomes" id="UP000265520"/>
    </source>
</evidence>
<comment type="caution">
    <text evidence="2">The sequence shown here is derived from an EMBL/GenBank/DDBJ whole genome shotgun (WGS) entry which is preliminary data.</text>
</comment>
<reference evidence="2 3" key="1">
    <citation type="journal article" date="2018" name="Front. Plant Sci.">
        <title>Red Clover (Trifolium pratense) and Zigzag Clover (T. medium) - A Picture of Genomic Similarities and Differences.</title>
        <authorList>
            <person name="Dluhosova J."/>
            <person name="Istvanek J."/>
            <person name="Nedelnik J."/>
            <person name="Repkova J."/>
        </authorList>
    </citation>
    <scope>NUCLEOTIDE SEQUENCE [LARGE SCALE GENOMIC DNA]</scope>
    <source>
        <strain evidence="3">cv. 10/8</strain>
        <tissue evidence="2">Leaf</tissue>
    </source>
</reference>
<dbReference type="EMBL" id="LXQA011214665">
    <property type="protein sequence ID" value="MCI89235.1"/>
    <property type="molecule type" value="Genomic_DNA"/>
</dbReference>
<dbReference type="Proteomes" id="UP000265520">
    <property type="component" value="Unassembled WGS sequence"/>
</dbReference>
<feature type="non-terminal residue" evidence="2">
    <location>
        <position position="1"/>
    </location>
</feature>
<proteinExistence type="predicted"/>
<accession>A0A392VRA7</accession>
<organism evidence="2 3">
    <name type="scientific">Trifolium medium</name>
    <dbReference type="NCBI Taxonomy" id="97028"/>
    <lineage>
        <taxon>Eukaryota</taxon>
        <taxon>Viridiplantae</taxon>
        <taxon>Streptophyta</taxon>
        <taxon>Embryophyta</taxon>
        <taxon>Tracheophyta</taxon>
        <taxon>Spermatophyta</taxon>
        <taxon>Magnoliopsida</taxon>
        <taxon>eudicotyledons</taxon>
        <taxon>Gunneridae</taxon>
        <taxon>Pentapetalae</taxon>
        <taxon>rosids</taxon>
        <taxon>fabids</taxon>
        <taxon>Fabales</taxon>
        <taxon>Fabaceae</taxon>
        <taxon>Papilionoideae</taxon>
        <taxon>50 kb inversion clade</taxon>
        <taxon>NPAAA clade</taxon>
        <taxon>Hologalegina</taxon>
        <taxon>IRL clade</taxon>
        <taxon>Trifolieae</taxon>
        <taxon>Trifolium</taxon>
    </lineage>
</organism>
<name>A0A392VRA7_9FABA</name>
<evidence type="ECO:0000313" key="2">
    <source>
        <dbReference type="EMBL" id="MCI89235.1"/>
    </source>
</evidence>